<name>A0ABX8U7E9_9ACTN</name>
<evidence type="ECO:0000256" key="1">
    <source>
        <dbReference type="ARBA" id="ARBA00007521"/>
    </source>
</evidence>
<keyword evidence="2" id="KW-1277">Toxin-antitoxin system</keyword>
<dbReference type="InterPro" id="IPR003477">
    <property type="entry name" value="PemK-like"/>
</dbReference>
<proteinExistence type="inferred from homology"/>
<dbReference type="Gene3D" id="2.30.30.110">
    <property type="match status" value="1"/>
</dbReference>
<evidence type="ECO:0000313" key="4">
    <source>
        <dbReference type="EMBL" id="QYC43608.1"/>
    </source>
</evidence>
<dbReference type="Proteomes" id="UP000824681">
    <property type="component" value="Chromosome"/>
</dbReference>
<protein>
    <recommendedName>
        <fullName evidence="3">mRNA interferase</fullName>
        <ecNumber evidence="3">3.1.-.-</ecNumber>
    </recommendedName>
</protein>
<comment type="similarity">
    <text evidence="1 3">Belongs to the PemK/MazF family.</text>
</comment>
<evidence type="ECO:0000313" key="5">
    <source>
        <dbReference type="Proteomes" id="UP000824681"/>
    </source>
</evidence>
<accession>A0ABX8U7E9</accession>
<dbReference type="SUPFAM" id="SSF50118">
    <property type="entry name" value="Cell growth inhibitor/plasmid maintenance toxic component"/>
    <property type="match status" value="1"/>
</dbReference>
<dbReference type="RefSeq" id="WP_020542889.1">
    <property type="nucleotide sequence ID" value="NZ_CP068985.1"/>
</dbReference>
<comment type="function">
    <text evidence="3">Toxic component of a type II toxin-antitoxin (TA) system.</text>
</comment>
<dbReference type="Pfam" id="PF02452">
    <property type="entry name" value="PemK_toxin"/>
    <property type="match status" value="1"/>
</dbReference>
<reference evidence="4 5" key="1">
    <citation type="journal article" date="2021" name="ACS Chem. Biol.">
        <title>Genomic-Led Discovery of a Novel Glycopeptide Antibiotic by Nonomuraea coxensis DSM 45129.</title>
        <authorList>
            <person name="Yushchuk O."/>
            <person name="Vior N.M."/>
            <person name="Andreo-Vidal A."/>
            <person name="Berini F."/>
            <person name="Ruckert C."/>
            <person name="Busche T."/>
            <person name="Binda E."/>
            <person name="Kalinowski J."/>
            <person name="Truman A.W."/>
            <person name="Marinelli F."/>
        </authorList>
    </citation>
    <scope>NUCLEOTIDE SEQUENCE [LARGE SCALE GENOMIC DNA]</scope>
    <source>
        <strain evidence="4 5">DSM 45129</strain>
    </source>
</reference>
<dbReference type="EC" id="3.1.-.-" evidence="3"/>
<keyword evidence="3" id="KW-0540">Nuclease</keyword>
<sequence length="111" mass="12636">MKLTQGEIWFTRYDRQPAGREQGFDRPAMILSNDSFNRSRLGLVLVAPLTSREREYPTHIRLDPGDTGLAKPSWAMIEQVRAISPDRFDFLVGHAPEKVVAQAITVLLRML</sequence>
<dbReference type="InterPro" id="IPR011067">
    <property type="entry name" value="Plasmid_toxin/cell-grow_inhib"/>
</dbReference>
<dbReference type="PANTHER" id="PTHR33988">
    <property type="entry name" value="ENDORIBONUCLEASE MAZF-RELATED"/>
    <property type="match status" value="1"/>
</dbReference>
<evidence type="ECO:0000256" key="3">
    <source>
        <dbReference type="PIRNR" id="PIRNR033490"/>
    </source>
</evidence>
<gene>
    <name evidence="4" type="primary">mazF9</name>
    <name evidence="4" type="ORF">Nocox_30120</name>
</gene>
<dbReference type="GO" id="GO:0016787">
    <property type="term" value="F:hydrolase activity"/>
    <property type="evidence" value="ECO:0007669"/>
    <property type="project" value="UniProtKB-KW"/>
</dbReference>
<evidence type="ECO:0000256" key="2">
    <source>
        <dbReference type="ARBA" id="ARBA00022649"/>
    </source>
</evidence>
<organism evidence="4 5">
    <name type="scientific">Nonomuraea coxensis DSM 45129</name>
    <dbReference type="NCBI Taxonomy" id="1122611"/>
    <lineage>
        <taxon>Bacteria</taxon>
        <taxon>Bacillati</taxon>
        <taxon>Actinomycetota</taxon>
        <taxon>Actinomycetes</taxon>
        <taxon>Streptosporangiales</taxon>
        <taxon>Streptosporangiaceae</taxon>
        <taxon>Nonomuraea</taxon>
    </lineage>
</organism>
<dbReference type="PIRSF" id="PIRSF033490">
    <property type="entry name" value="MazF"/>
    <property type="match status" value="1"/>
</dbReference>
<dbReference type="EMBL" id="CP068985">
    <property type="protein sequence ID" value="QYC43608.1"/>
    <property type="molecule type" value="Genomic_DNA"/>
</dbReference>
<keyword evidence="5" id="KW-1185">Reference proteome</keyword>
<keyword evidence="3 4" id="KW-0378">Hydrolase</keyword>
<keyword evidence="3" id="KW-0255">Endonuclease</keyword>